<dbReference type="CDD" id="cd03768">
    <property type="entry name" value="SR_ResInv"/>
    <property type="match status" value="1"/>
</dbReference>
<dbReference type="InterPro" id="IPR006119">
    <property type="entry name" value="Resolv_N"/>
</dbReference>
<dbReference type="InterPro" id="IPR006118">
    <property type="entry name" value="Recombinase_CS"/>
</dbReference>
<accession>A0ABS0J6U9</accession>
<keyword evidence="8" id="KW-1185">Reference proteome</keyword>
<keyword evidence="3" id="KW-0238">DNA-binding</keyword>
<comment type="similarity">
    <text evidence="1">Belongs to the site-specific recombinase resolvase family.</text>
</comment>
<proteinExistence type="inferred from homology"/>
<evidence type="ECO:0000256" key="5">
    <source>
        <dbReference type="PROSITE-ProRule" id="PRU10137"/>
    </source>
</evidence>
<dbReference type="CDD" id="cd00569">
    <property type="entry name" value="HTH_Hin_like"/>
    <property type="match status" value="1"/>
</dbReference>
<dbReference type="RefSeq" id="WP_196610156.1">
    <property type="nucleotide sequence ID" value="NZ_VRYY01000486.1"/>
</dbReference>
<dbReference type="PANTHER" id="PTHR30461:SF26">
    <property type="entry name" value="RESOLVASE HOMOLOG YNEB"/>
    <property type="match status" value="1"/>
</dbReference>
<organism evidence="7 8">
    <name type="scientific">Nitratidesulfovibrio oxamicus</name>
    <dbReference type="NCBI Taxonomy" id="32016"/>
    <lineage>
        <taxon>Bacteria</taxon>
        <taxon>Pseudomonadati</taxon>
        <taxon>Thermodesulfobacteriota</taxon>
        <taxon>Desulfovibrionia</taxon>
        <taxon>Desulfovibrionales</taxon>
        <taxon>Desulfovibrionaceae</taxon>
        <taxon>Nitratidesulfovibrio</taxon>
    </lineage>
</organism>
<dbReference type="InterPro" id="IPR050639">
    <property type="entry name" value="SSR_resolvase"/>
</dbReference>
<dbReference type="PROSITE" id="PS00397">
    <property type="entry name" value="RECOMBINASES_1"/>
    <property type="match status" value="1"/>
</dbReference>
<dbReference type="EMBL" id="VRYY01000486">
    <property type="protein sequence ID" value="MBG3878163.1"/>
    <property type="molecule type" value="Genomic_DNA"/>
</dbReference>
<evidence type="ECO:0000313" key="8">
    <source>
        <dbReference type="Proteomes" id="UP001194469"/>
    </source>
</evidence>
<dbReference type="InterPro" id="IPR006120">
    <property type="entry name" value="Resolvase_HTH_dom"/>
</dbReference>
<dbReference type="SUPFAM" id="SSF53041">
    <property type="entry name" value="Resolvase-like"/>
    <property type="match status" value="1"/>
</dbReference>
<comment type="caution">
    <text evidence="7">The sequence shown here is derived from an EMBL/GenBank/DDBJ whole genome shotgun (WGS) entry which is preliminary data.</text>
</comment>
<dbReference type="SUPFAM" id="SSF46689">
    <property type="entry name" value="Homeodomain-like"/>
    <property type="match status" value="1"/>
</dbReference>
<dbReference type="Pfam" id="PF00239">
    <property type="entry name" value="Resolvase"/>
    <property type="match status" value="1"/>
</dbReference>
<evidence type="ECO:0000256" key="3">
    <source>
        <dbReference type="ARBA" id="ARBA00023125"/>
    </source>
</evidence>
<name>A0ABS0J6U9_9BACT</name>
<dbReference type="PANTHER" id="PTHR30461">
    <property type="entry name" value="DNA-INVERTASE FROM LAMBDOID PROPHAGE"/>
    <property type="match status" value="1"/>
</dbReference>
<evidence type="ECO:0000256" key="2">
    <source>
        <dbReference type="ARBA" id="ARBA00022908"/>
    </source>
</evidence>
<protein>
    <submittedName>
        <fullName evidence="7">Recombinase family protein</fullName>
    </submittedName>
</protein>
<evidence type="ECO:0000313" key="7">
    <source>
        <dbReference type="EMBL" id="MBG3878163.1"/>
    </source>
</evidence>
<dbReference type="Gene3D" id="1.10.10.60">
    <property type="entry name" value="Homeodomain-like"/>
    <property type="match status" value="1"/>
</dbReference>
<dbReference type="PROSITE" id="PS51736">
    <property type="entry name" value="RECOMBINASES_3"/>
    <property type="match status" value="1"/>
</dbReference>
<feature type="domain" description="Resolvase/invertase-type recombinase catalytic" evidence="6">
    <location>
        <begin position="5"/>
        <end position="138"/>
    </location>
</feature>
<keyword evidence="4" id="KW-0233">DNA recombination</keyword>
<evidence type="ECO:0000259" key="6">
    <source>
        <dbReference type="PROSITE" id="PS51736"/>
    </source>
</evidence>
<dbReference type="Pfam" id="PF02796">
    <property type="entry name" value="HTH_7"/>
    <property type="match status" value="1"/>
</dbReference>
<dbReference type="InterPro" id="IPR036162">
    <property type="entry name" value="Resolvase-like_N_sf"/>
</dbReference>
<dbReference type="InterPro" id="IPR009057">
    <property type="entry name" value="Homeodomain-like_sf"/>
</dbReference>
<dbReference type="SMART" id="SM00857">
    <property type="entry name" value="Resolvase"/>
    <property type="match status" value="1"/>
</dbReference>
<evidence type="ECO:0000256" key="4">
    <source>
        <dbReference type="ARBA" id="ARBA00023172"/>
    </source>
</evidence>
<feature type="active site" description="O-(5'-phospho-DNA)-serine intermediate" evidence="5">
    <location>
        <position position="13"/>
    </location>
</feature>
<dbReference type="Proteomes" id="UP001194469">
    <property type="component" value="Unassembled WGS sequence"/>
</dbReference>
<sequence>MTTGKNIGYIRVSTADQNTARQLEGVALDRVFEDKASGGTTNRPAWKDCLAFIREGDVLHVHSIDRLARNLQDLLSILTTLTASGVTVRFHKEALEFNGQDSPFQRLQLQLIGAVAEFERAMIKERQKEGIAIAKSAGKYKGRKPSLDGAQVAEVRRRLESGEKVAALAREYGVSRQTLYESLRRQTARLGQR</sequence>
<reference evidence="7 8" key="1">
    <citation type="submission" date="2019-08" db="EMBL/GenBank/DDBJ databases">
        <authorList>
            <person name="Luo N."/>
        </authorList>
    </citation>
    <scope>NUCLEOTIDE SEQUENCE [LARGE SCALE GENOMIC DNA]</scope>
    <source>
        <strain evidence="7 8">NCIMB 9442</strain>
    </source>
</reference>
<gene>
    <name evidence="7" type="ORF">FVW20_14380</name>
</gene>
<keyword evidence="2" id="KW-0229">DNA integration</keyword>
<evidence type="ECO:0000256" key="1">
    <source>
        <dbReference type="ARBA" id="ARBA00009913"/>
    </source>
</evidence>
<dbReference type="Gene3D" id="3.40.50.1390">
    <property type="entry name" value="Resolvase, N-terminal catalytic domain"/>
    <property type="match status" value="1"/>
</dbReference>